<keyword evidence="3" id="KW-0479">Metal-binding</keyword>
<dbReference type="GO" id="GO:0004341">
    <property type="term" value="F:gluconolactonase activity"/>
    <property type="evidence" value="ECO:0007669"/>
    <property type="project" value="TreeGrafter"/>
</dbReference>
<dbReference type="InterPro" id="IPR011042">
    <property type="entry name" value="6-blade_b-propeller_TolB-like"/>
</dbReference>
<keyword evidence="3" id="KW-0862">Zinc</keyword>
<protein>
    <recommendedName>
        <fullName evidence="5">SMP-30/Gluconolactonase/LRE-like region domain-containing protein</fullName>
    </recommendedName>
</protein>
<evidence type="ECO:0000259" key="5">
    <source>
        <dbReference type="Pfam" id="PF08450"/>
    </source>
</evidence>
<dbReference type="GO" id="GO:0019853">
    <property type="term" value="P:L-ascorbic acid biosynthetic process"/>
    <property type="evidence" value="ECO:0007669"/>
    <property type="project" value="TreeGrafter"/>
</dbReference>
<dbReference type="Pfam" id="PF08450">
    <property type="entry name" value="SGL"/>
    <property type="match status" value="1"/>
</dbReference>
<keyword evidence="4" id="KW-0732">Signal</keyword>
<feature type="binding site" evidence="3">
    <location>
        <position position="242"/>
    </location>
    <ligand>
        <name>a divalent metal cation</name>
        <dbReference type="ChEBI" id="CHEBI:60240"/>
    </ligand>
</feature>
<feature type="binding site" evidence="3">
    <location>
        <position position="140"/>
    </location>
    <ligand>
        <name>substrate</name>
    </ligand>
</feature>
<feature type="domain" description="SMP-30/Gluconolactonase/LRE-like region" evidence="5">
    <location>
        <begin position="45"/>
        <end position="301"/>
    </location>
</feature>
<feature type="binding site" evidence="3">
    <location>
        <position position="158"/>
    </location>
    <ligand>
        <name>substrate</name>
    </ligand>
</feature>
<keyword evidence="7" id="KW-1185">Reference proteome</keyword>
<dbReference type="Proteomes" id="UP001432146">
    <property type="component" value="Unassembled WGS sequence"/>
</dbReference>
<evidence type="ECO:0000313" key="7">
    <source>
        <dbReference type="Proteomes" id="UP001432146"/>
    </source>
</evidence>
<dbReference type="PANTHER" id="PTHR10907:SF47">
    <property type="entry name" value="REGUCALCIN"/>
    <property type="match status" value="1"/>
</dbReference>
<dbReference type="EMBL" id="JAWNGG020000159">
    <property type="protein sequence ID" value="KAK9298962.1"/>
    <property type="molecule type" value="Genomic_DNA"/>
</dbReference>
<gene>
    <name evidence="6" type="ORF">QLX08_007877</name>
</gene>
<evidence type="ECO:0000256" key="2">
    <source>
        <dbReference type="PIRSR" id="PIRSR605511-1"/>
    </source>
</evidence>
<dbReference type="InterPro" id="IPR005511">
    <property type="entry name" value="SMP-30"/>
</dbReference>
<comment type="caution">
    <text evidence="6">The sequence shown here is derived from an EMBL/GenBank/DDBJ whole genome shotgun (WGS) entry which is preliminary data.</text>
</comment>
<dbReference type="Gene3D" id="2.120.10.30">
    <property type="entry name" value="TolB, C-terminal domain"/>
    <property type="match status" value="1"/>
</dbReference>
<feature type="chain" id="PRO_5043362583" description="SMP-30/Gluconolactonase/LRE-like region domain-containing protein" evidence="4">
    <location>
        <begin position="25"/>
        <end position="337"/>
    </location>
</feature>
<feature type="signal peptide" evidence="4">
    <location>
        <begin position="1"/>
        <end position="24"/>
    </location>
</feature>
<evidence type="ECO:0000256" key="4">
    <source>
        <dbReference type="SAM" id="SignalP"/>
    </source>
</evidence>
<feature type="binding site" evidence="3">
    <location>
        <position position="138"/>
    </location>
    <ligand>
        <name>substrate</name>
    </ligand>
</feature>
<dbReference type="SUPFAM" id="SSF63829">
    <property type="entry name" value="Calcium-dependent phosphotriesterase"/>
    <property type="match status" value="1"/>
</dbReference>
<dbReference type="PRINTS" id="PR01790">
    <property type="entry name" value="SMP30FAMILY"/>
</dbReference>
<dbReference type="InterPro" id="IPR013658">
    <property type="entry name" value="SGL"/>
</dbReference>
<accession>A0AAW0ZPN8</accession>
<feature type="binding site" evidence="3">
    <location>
        <position position="190"/>
    </location>
    <ligand>
        <name>a divalent metal cation</name>
        <dbReference type="ChEBI" id="CHEBI:60240"/>
    </ligand>
</feature>
<dbReference type="PANTHER" id="PTHR10907">
    <property type="entry name" value="REGUCALCIN"/>
    <property type="match status" value="1"/>
</dbReference>
<dbReference type="GO" id="GO:0005509">
    <property type="term" value="F:calcium ion binding"/>
    <property type="evidence" value="ECO:0007669"/>
    <property type="project" value="TreeGrafter"/>
</dbReference>
<proteinExistence type="inferred from homology"/>
<name>A0AAW0ZPN8_9HYME</name>
<feature type="binding site" evidence="3">
    <location>
        <position position="46"/>
    </location>
    <ligand>
        <name>a divalent metal cation</name>
        <dbReference type="ChEBI" id="CHEBI:60240"/>
    </ligand>
</feature>
<sequence length="337" mass="36815">MKNIICNVLLLALYLGFFVHDGETTILPNLFQPIVEPVIGRFIHSEGPLWHSWSDVLSFVDTTAKKVCMYHTVAQKLDCAVLENGPVGFAVPVSNQPGKFVAGSGRDIVLVDVPDQAGATEINTNTLITVDVKANGTRWNDAKADSSGRLWGGMIGPEINERVIPNKAAFYRIDSDLFIQEELSNITNSNGLVWNLQGDTLYYIDSATHQVAAFDFDSISGSISNKRIVFDLTQTDYTGILDGMTIDISGNLWIALYNGSGVLKVDPLTGEILQFVKLPVSKVTSCTFGGFLLDTLYVTTSSHNLTTQQRQDQPYAGFVFSVKNLGVHGIPSNSFNL</sequence>
<reference evidence="6 7" key="1">
    <citation type="submission" date="2024-05" db="EMBL/GenBank/DDBJ databases">
        <title>The nuclear and mitochondrial genome assemblies of Tetragonisca angustula (Apidae: Meliponini), a tiny yet remarkable pollinator in the Neotropics.</title>
        <authorList>
            <person name="Ferrari R."/>
            <person name="Ricardo P.C."/>
            <person name="Dias F.C."/>
            <person name="Araujo N.S."/>
            <person name="Soares D.O."/>
            <person name="Zhou Q.-S."/>
            <person name="Zhu C.-D."/>
            <person name="Coutinho L."/>
            <person name="Airas M.C."/>
            <person name="Batista T.M."/>
        </authorList>
    </citation>
    <scope>NUCLEOTIDE SEQUENCE [LARGE SCALE GENOMIC DNA]</scope>
    <source>
        <strain evidence="6">ASF017062</strain>
        <tissue evidence="6">Abdomen</tissue>
    </source>
</reference>
<dbReference type="AlphaFoldDB" id="A0AAW0ZPN8"/>
<comment type="cofactor">
    <cofactor evidence="3">
        <name>Zn(2+)</name>
        <dbReference type="ChEBI" id="CHEBI:29105"/>
    </cofactor>
    <text evidence="3">Binds 1 divalent metal cation per subunit.</text>
</comment>
<organism evidence="6 7">
    <name type="scientific">Tetragonisca angustula</name>
    <dbReference type="NCBI Taxonomy" id="166442"/>
    <lineage>
        <taxon>Eukaryota</taxon>
        <taxon>Metazoa</taxon>
        <taxon>Ecdysozoa</taxon>
        <taxon>Arthropoda</taxon>
        <taxon>Hexapoda</taxon>
        <taxon>Insecta</taxon>
        <taxon>Pterygota</taxon>
        <taxon>Neoptera</taxon>
        <taxon>Endopterygota</taxon>
        <taxon>Hymenoptera</taxon>
        <taxon>Apocrita</taxon>
        <taxon>Aculeata</taxon>
        <taxon>Apoidea</taxon>
        <taxon>Anthophila</taxon>
        <taxon>Apidae</taxon>
        <taxon>Tetragonisca</taxon>
    </lineage>
</organism>
<evidence type="ECO:0000256" key="1">
    <source>
        <dbReference type="ARBA" id="ARBA00008853"/>
    </source>
</evidence>
<feature type="active site" description="Proton donor/acceptor" evidence="2">
    <location>
        <position position="242"/>
    </location>
</feature>
<evidence type="ECO:0000256" key="3">
    <source>
        <dbReference type="PIRSR" id="PIRSR605511-2"/>
    </source>
</evidence>
<comment type="similarity">
    <text evidence="1">Belongs to the SMP-30/CGR1 family.</text>
</comment>
<evidence type="ECO:0000313" key="6">
    <source>
        <dbReference type="EMBL" id="KAK9298962.1"/>
    </source>
</evidence>